<organism evidence="2 3">
    <name type="scientific">Fusarium xylarioides</name>
    <dbReference type="NCBI Taxonomy" id="221167"/>
    <lineage>
        <taxon>Eukaryota</taxon>
        <taxon>Fungi</taxon>
        <taxon>Dikarya</taxon>
        <taxon>Ascomycota</taxon>
        <taxon>Pezizomycotina</taxon>
        <taxon>Sordariomycetes</taxon>
        <taxon>Hypocreomycetidae</taxon>
        <taxon>Hypocreales</taxon>
        <taxon>Nectriaceae</taxon>
        <taxon>Fusarium</taxon>
        <taxon>Fusarium fujikuroi species complex</taxon>
    </lineage>
</organism>
<keyword evidence="3" id="KW-1185">Reference proteome</keyword>
<dbReference type="OrthoDB" id="5099051at2759"/>
<proteinExistence type="predicted"/>
<feature type="compositionally biased region" description="Basic and acidic residues" evidence="1">
    <location>
        <begin position="105"/>
        <end position="114"/>
    </location>
</feature>
<reference evidence="2" key="2">
    <citation type="submission" date="2020-10" db="EMBL/GenBank/DDBJ databases">
        <authorList>
            <person name="Peck L.D."/>
            <person name="Nowell R.W."/>
            <person name="Flood J."/>
            <person name="Ryan M.J."/>
            <person name="Barraclough T.G."/>
        </authorList>
    </citation>
    <scope>NUCLEOTIDE SEQUENCE</scope>
    <source>
        <strain evidence="2">IMI 127659i</strain>
    </source>
</reference>
<feature type="compositionally biased region" description="Polar residues" evidence="1">
    <location>
        <begin position="29"/>
        <end position="39"/>
    </location>
</feature>
<reference evidence="2" key="1">
    <citation type="journal article" date="2020" name="bioRxiv">
        <title>Historical genomics reveals the evolutionary mechanisms behind multiple outbreaks of the host-specific coffee wilt pathogen Fusarium xylarioides.</title>
        <authorList>
            <person name="Peck D."/>
            <person name="Nowell R.W."/>
            <person name="Flood J."/>
            <person name="Ryan M.J."/>
            <person name="Barraclough T.G."/>
        </authorList>
    </citation>
    <scope>NUCLEOTIDE SEQUENCE</scope>
    <source>
        <strain evidence="2">IMI 127659i</strain>
    </source>
</reference>
<feature type="compositionally biased region" description="Basic and acidic residues" evidence="1">
    <location>
        <begin position="1"/>
        <end position="10"/>
    </location>
</feature>
<evidence type="ECO:0000256" key="1">
    <source>
        <dbReference type="SAM" id="MobiDB-lite"/>
    </source>
</evidence>
<name>A0A9P7HGW8_9HYPO</name>
<feature type="compositionally biased region" description="Polar residues" evidence="1">
    <location>
        <begin position="115"/>
        <end position="126"/>
    </location>
</feature>
<evidence type="ECO:0000313" key="3">
    <source>
        <dbReference type="Proteomes" id="UP000750502"/>
    </source>
</evidence>
<dbReference type="AlphaFoldDB" id="A0A9P7HGW8"/>
<feature type="region of interest" description="Disordered" evidence="1">
    <location>
        <begin position="1"/>
        <end position="39"/>
    </location>
</feature>
<dbReference type="EMBL" id="JADFTT010001729">
    <property type="protein sequence ID" value="KAG5753045.1"/>
    <property type="molecule type" value="Genomic_DNA"/>
</dbReference>
<feature type="region of interest" description="Disordered" evidence="1">
    <location>
        <begin position="66"/>
        <end position="141"/>
    </location>
</feature>
<gene>
    <name evidence="2" type="ORF">H9Q72_014477</name>
</gene>
<protein>
    <submittedName>
        <fullName evidence="2">Uncharacterized protein</fullName>
    </submittedName>
</protein>
<comment type="caution">
    <text evidence="2">The sequence shown here is derived from an EMBL/GenBank/DDBJ whole genome shotgun (WGS) entry which is preliminary data.</text>
</comment>
<evidence type="ECO:0000313" key="2">
    <source>
        <dbReference type="EMBL" id="KAG5753045.1"/>
    </source>
</evidence>
<accession>A0A9P7HGW8</accession>
<feature type="compositionally biased region" description="Polar residues" evidence="1">
    <location>
        <begin position="76"/>
        <end position="89"/>
    </location>
</feature>
<dbReference type="Proteomes" id="UP000750502">
    <property type="component" value="Unassembled WGS sequence"/>
</dbReference>
<sequence length="297" mass="32319">MSRSPSEGHCDPGGSAPPEHPARSHLNPAATSFQPRSSTSHYFLSGQASYNSAAWSTRGMSSTRASYALEHMPSSPDRQVSTSEHYSTYDSDDHESPCLSLASHSTHDSADAESTHPNLASHSAMSDTDESRADKHNRQIEDPMEAVFREISDRTGAAANQKGEPSKNKEGELVFKMGRSSTNFFHSIITIGDKPLPGFDAATIARLGIGPFPGLHCRTRMSAGQLGRPILHIELCIRHLCNVNKFMDIIVPLDRVLDDVTLVDVESTDDTALSPLYAFEAFDMEGLARQPGHDGQK</sequence>
<feature type="compositionally biased region" description="Basic and acidic residues" evidence="1">
    <location>
        <begin position="129"/>
        <end position="141"/>
    </location>
</feature>